<evidence type="ECO:0000313" key="7">
    <source>
        <dbReference type="Proteomes" id="UP001500220"/>
    </source>
</evidence>
<evidence type="ECO:0000313" key="6">
    <source>
        <dbReference type="EMBL" id="GAA0539993.1"/>
    </source>
</evidence>
<evidence type="ECO:0000256" key="1">
    <source>
        <dbReference type="ARBA" id="ARBA00004141"/>
    </source>
</evidence>
<evidence type="ECO:0000256" key="4">
    <source>
        <dbReference type="ARBA" id="ARBA00023136"/>
    </source>
</evidence>
<keyword evidence="3 5" id="KW-1133">Transmembrane helix</keyword>
<dbReference type="Proteomes" id="UP001500220">
    <property type="component" value="Unassembled WGS sequence"/>
</dbReference>
<keyword evidence="4 5" id="KW-0472">Membrane</keyword>
<dbReference type="NCBIfam" id="NF033740">
    <property type="entry name" value="MarP_fam_protase"/>
    <property type="match status" value="1"/>
</dbReference>
<dbReference type="InterPro" id="IPR003825">
    <property type="entry name" value="Colicin-V_CvpA"/>
</dbReference>
<accession>A0ABN1DCH4</accession>
<dbReference type="InterPro" id="IPR009003">
    <property type="entry name" value="Peptidase_S1_PA"/>
</dbReference>
<dbReference type="SUPFAM" id="SSF50494">
    <property type="entry name" value="Trypsin-like serine proteases"/>
    <property type="match status" value="1"/>
</dbReference>
<keyword evidence="7" id="KW-1185">Reference proteome</keyword>
<dbReference type="PANTHER" id="PTHR43019:SF23">
    <property type="entry name" value="PROTEASE DO-LIKE 5, CHLOROPLASTIC"/>
    <property type="match status" value="1"/>
</dbReference>
<dbReference type="PRINTS" id="PR00834">
    <property type="entry name" value="PROTEASES2C"/>
</dbReference>
<keyword evidence="6" id="KW-0645">Protease</keyword>
<dbReference type="Pfam" id="PF02674">
    <property type="entry name" value="Colicin_V"/>
    <property type="match status" value="1"/>
</dbReference>
<dbReference type="GO" id="GO:0008233">
    <property type="term" value="F:peptidase activity"/>
    <property type="evidence" value="ECO:0007669"/>
    <property type="project" value="UniProtKB-KW"/>
</dbReference>
<dbReference type="EMBL" id="BAAAHC010000025">
    <property type="protein sequence ID" value="GAA0539993.1"/>
    <property type="molecule type" value="Genomic_DNA"/>
</dbReference>
<gene>
    <name evidence="6" type="ORF">GCM10009545_48260</name>
</gene>
<evidence type="ECO:0000256" key="5">
    <source>
        <dbReference type="SAM" id="Phobius"/>
    </source>
</evidence>
<dbReference type="PANTHER" id="PTHR43019">
    <property type="entry name" value="SERINE ENDOPROTEASE DEGS"/>
    <property type="match status" value="1"/>
</dbReference>
<keyword evidence="2 5" id="KW-0812">Transmembrane</keyword>
<proteinExistence type="predicted"/>
<name>A0ABN1DCH4_9PSEU</name>
<feature type="transmembrane region" description="Helical" evidence="5">
    <location>
        <begin position="99"/>
        <end position="120"/>
    </location>
</feature>
<evidence type="ECO:0000256" key="3">
    <source>
        <dbReference type="ARBA" id="ARBA00022989"/>
    </source>
</evidence>
<dbReference type="RefSeq" id="WP_346074325.1">
    <property type="nucleotide sequence ID" value="NZ_BAAAHC010000025.1"/>
</dbReference>
<keyword evidence="6" id="KW-0378">Hydrolase</keyword>
<protein>
    <submittedName>
        <fullName evidence="6">MarP family serine protease</fullName>
    </submittedName>
</protein>
<dbReference type="InterPro" id="IPR001940">
    <property type="entry name" value="Peptidase_S1C"/>
</dbReference>
<dbReference type="Pfam" id="PF13365">
    <property type="entry name" value="Trypsin_2"/>
    <property type="match status" value="1"/>
</dbReference>
<sequence length="394" mass="40999">MNWVDLLVVLLALLAAVSGARSGLVTALFSFLGVFVGAVVGLKVAPLVLDRLDSPVARLAFGVGIVVLLVAFGETFGMWAGRELRERITSQRLAGVDNALGAVLQFVAVLVVAWLVALPFTSASALPGLAAAISRSQVLSAVNSVMPDSARALPNDLREMLGVQGFPEALEPFSETPVRQIEPPDPALASSEVVRKARTSVVKVRGRAASCARALEGTGFVISPHRVMTNAHVVAGTDRVAIEIGRGEFDAEVVLYRPDVDVAVLAVPDLDADAMSFASGPVQPGDDVIALGYPLDGPYTASAGRVRDRIRLRGPDIYDSQTVVRDVYTVRGKVQSGNSGGPLINPGGQVVGVVFGAAVDDPETGFALTADEVADEVAIAPTLTTPVSTGNCTN</sequence>
<dbReference type="InterPro" id="IPR043504">
    <property type="entry name" value="Peptidase_S1_PA_chymotrypsin"/>
</dbReference>
<reference evidence="6 7" key="1">
    <citation type="journal article" date="2019" name="Int. J. Syst. Evol. Microbiol.">
        <title>The Global Catalogue of Microorganisms (GCM) 10K type strain sequencing project: providing services to taxonomists for standard genome sequencing and annotation.</title>
        <authorList>
            <consortium name="The Broad Institute Genomics Platform"/>
            <consortium name="The Broad Institute Genome Sequencing Center for Infectious Disease"/>
            <person name="Wu L."/>
            <person name="Ma J."/>
        </authorList>
    </citation>
    <scope>NUCLEOTIDE SEQUENCE [LARGE SCALE GENOMIC DNA]</scope>
    <source>
        <strain evidence="6 7">JCM 10664</strain>
    </source>
</reference>
<dbReference type="GO" id="GO:0006508">
    <property type="term" value="P:proteolysis"/>
    <property type="evidence" value="ECO:0007669"/>
    <property type="project" value="UniProtKB-KW"/>
</dbReference>
<comment type="subcellular location">
    <subcellularLocation>
        <location evidence="1">Membrane</location>
        <topology evidence="1">Multi-pass membrane protein</topology>
    </subcellularLocation>
</comment>
<dbReference type="InterPro" id="IPR047680">
    <property type="entry name" value="MarP-like"/>
</dbReference>
<organism evidence="6 7">
    <name type="scientific">Saccharopolyspora thermophila</name>
    <dbReference type="NCBI Taxonomy" id="89367"/>
    <lineage>
        <taxon>Bacteria</taxon>
        <taxon>Bacillati</taxon>
        <taxon>Actinomycetota</taxon>
        <taxon>Actinomycetes</taxon>
        <taxon>Pseudonocardiales</taxon>
        <taxon>Pseudonocardiaceae</taxon>
        <taxon>Saccharopolyspora</taxon>
    </lineage>
</organism>
<feature type="transmembrane region" description="Helical" evidence="5">
    <location>
        <begin position="56"/>
        <end position="79"/>
    </location>
</feature>
<feature type="transmembrane region" description="Helical" evidence="5">
    <location>
        <begin position="29"/>
        <end position="49"/>
    </location>
</feature>
<evidence type="ECO:0000256" key="2">
    <source>
        <dbReference type="ARBA" id="ARBA00022692"/>
    </source>
</evidence>
<dbReference type="Gene3D" id="2.40.10.10">
    <property type="entry name" value="Trypsin-like serine proteases"/>
    <property type="match status" value="2"/>
</dbReference>
<comment type="caution">
    <text evidence="6">The sequence shown here is derived from an EMBL/GenBank/DDBJ whole genome shotgun (WGS) entry which is preliminary data.</text>
</comment>